<dbReference type="EMBL" id="CP017111">
    <property type="protein sequence ID" value="AOO65094.1"/>
    <property type="molecule type" value="Genomic_DNA"/>
</dbReference>
<dbReference type="PANTHER" id="PTHR42947">
    <property type="entry name" value="COB--COM HETERODISULFIDE REDUCTASE SUBUNIT B 1"/>
    <property type="match status" value="1"/>
</dbReference>
<dbReference type="Gene3D" id="3.40.50.11810">
    <property type="match status" value="1"/>
</dbReference>
<name>A0A1D7TJN5_9BACT</name>
<protein>
    <recommendedName>
        <fullName evidence="1">HdrB-like C-terminal domain-containing protein</fullName>
    </recommendedName>
</protein>
<dbReference type="KEGG" id="shal:SHALO_1316"/>
<feature type="domain" description="HdrB-like C-terminal" evidence="1">
    <location>
        <begin position="200"/>
        <end position="275"/>
    </location>
</feature>
<evidence type="ECO:0000259" key="1">
    <source>
        <dbReference type="Pfam" id="PF22196"/>
    </source>
</evidence>
<proteinExistence type="predicted"/>
<organism evidence="2 3">
    <name type="scientific">Sulfurospirillum halorespirans DSM 13726</name>
    <dbReference type="NCBI Taxonomy" id="1193502"/>
    <lineage>
        <taxon>Bacteria</taxon>
        <taxon>Pseudomonadati</taxon>
        <taxon>Campylobacterota</taxon>
        <taxon>Epsilonproteobacteria</taxon>
        <taxon>Campylobacterales</taxon>
        <taxon>Sulfurospirillaceae</taxon>
        <taxon>Sulfurospirillum</taxon>
    </lineage>
</organism>
<sequence length="281" mass="31660">MKNYFLFESLIEREKTAPMITAARKLIELLGIDAPALKGAKNDLGSEFMGLDRLKFLEHYAYNLTLAATEKRDIVCIEQSSFICHAHTKELLLNDANLKFEIAQRLEKHNVSLNLEVNVLSLEQLLLEEVGVEKLASLVKNPFTNFQAALFLGSNACRAKKYRKEALLLQLLDLIKLKRVKHESTYESDGFEVYSASPLLAKKLASKAMLDMFDNAADFVLTSDARSFILFDFYQKELEKTAGREIGLSVLSLAELLLLAFVETNKKSIGLEQHKVAITLI</sequence>
<dbReference type="RefSeq" id="WP_069477905.1">
    <property type="nucleotide sequence ID" value="NZ_CP017111.1"/>
</dbReference>
<dbReference type="PATRIC" id="fig|1193502.14.peg.1336"/>
<dbReference type="InterPro" id="IPR051278">
    <property type="entry name" value="HdrB/HdrD_reductase"/>
</dbReference>
<keyword evidence="3" id="KW-1185">Reference proteome</keyword>
<dbReference type="Proteomes" id="UP000094609">
    <property type="component" value="Chromosome"/>
</dbReference>
<reference evidence="3" key="1">
    <citation type="submission" date="2016-08" db="EMBL/GenBank/DDBJ databases">
        <title>Complete genome sequence of the organohalide-respiring Epsilonproteobacterium Sulfurospirillum halorespirans.</title>
        <authorList>
            <person name="Goris T."/>
            <person name="Zimmermann J."/>
            <person name="Schenz B."/>
            <person name="Lemos M."/>
            <person name="Hackermueller J."/>
            <person name="Diekert G."/>
        </authorList>
    </citation>
    <scope>NUCLEOTIDE SEQUENCE [LARGE SCALE GENOMIC DNA]</scope>
    <source>
        <strain>DSM 13726</strain>
        <strain evidence="3">PCE-M2</strain>
    </source>
</reference>
<evidence type="ECO:0000313" key="3">
    <source>
        <dbReference type="Proteomes" id="UP000094609"/>
    </source>
</evidence>
<gene>
    <name evidence="2" type="ORF">SHALO_1316</name>
</gene>
<dbReference type="Pfam" id="PF22196">
    <property type="entry name" value="HdrB-like_C"/>
    <property type="match status" value="1"/>
</dbReference>
<dbReference type="STRING" id="1193502.SHALO_1316"/>
<evidence type="ECO:0000313" key="2">
    <source>
        <dbReference type="EMBL" id="AOO65094.1"/>
    </source>
</evidence>
<dbReference type="AlphaFoldDB" id="A0A1D7TJN5"/>
<accession>A0A1D7TJN5</accession>
<dbReference type="InterPro" id="IPR054018">
    <property type="entry name" value="HdrB-like_C"/>
</dbReference>
<dbReference type="Gene3D" id="1.20.1050.140">
    <property type="match status" value="1"/>
</dbReference>
<dbReference type="PANTHER" id="PTHR42947:SF1">
    <property type="entry name" value="COB--COM HETERODISULFIDE REDUCTASE SUBUNIT B 1"/>
    <property type="match status" value="1"/>
</dbReference>